<evidence type="ECO:0000313" key="3">
    <source>
        <dbReference type="EMBL" id="PKR89682.1"/>
    </source>
</evidence>
<dbReference type="RefSeq" id="WP_101288990.1">
    <property type="nucleotide sequence ID" value="NZ_FOUQ01000005.1"/>
</dbReference>
<reference evidence="3 4" key="1">
    <citation type="submission" date="2017-12" db="EMBL/GenBank/DDBJ databases">
        <title>Anaerobic carbon monoxide metabolism by Pleomorphomonas carboxyditropha sp. nov., a new mesophilic hydrogenogenic carboxidotroph.</title>
        <authorList>
            <person name="Esquivel-Elizondo S."/>
            <person name="Krajmalnik-Brown R."/>
        </authorList>
    </citation>
    <scope>NUCLEOTIDE SEQUENCE [LARGE SCALE GENOMIC DNA]</scope>
    <source>
        <strain evidence="3 4">R5-392</strain>
    </source>
</reference>
<proteinExistence type="predicted"/>
<dbReference type="InterPro" id="IPR011051">
    <property type="entry name" value="RmlC_Cupin_sf"/>
</dbReference>
<gene>
    <name evidence="3" type="ORF">CXZ10_08820</name>
</gene>
<dbReference type="CDD" id="cd02224">
    <property type="entry name" value="cupin_SPO2919-like"/>
    <property type="match status" value="1"/>
</dbReference>
<comment type="caution">
    <text evidence="3">The sequence shown here is derived from an EMBL/GenBank/DDBJ whole genome shotgun (WGS) entry which is preliminary data.</text>
</comment>
<dbReference type="InterPro" id="IPR013096">
    <property type="entry name" value="Cupin_2"/>
</dbReference>
<evidence type="ECO:0000256" key="1">
    <source>
        <dbReference type="ARBA" id="ARBA00022723"/>
    </source>
</evidence>
<dbReference type="Gene3D" id="2.60.120.10">
    <property type="entry name" value="Jelly Rolls"/>
    <property type="match status" value="1"/>
</dbReference>
<organism evidence="3 4">
    <name type="scientific">Pleomorphomonas diazotrophica</name>
    <dbReference type="NCBI Taxonomy" id="1166257"/>
    <lineage>
        <taxon>Bacteria</taxon>
        <taxon>Pseudomonadati</taxon>
        <taxon>Pseudomonadota</taxon>
        <taxon>Alphaproteobacteria</taxon>
        <taxon>Hyphomicrobiales</taxon>
        <taxon>Pleomorphomonadaceae</taxon>
        <taxon>Pleomorphomonas</taxon>
    </lineage>
</organism>
<dbReference type="EMBL" id="PJNW01000005">
    <property type="protein sequence ID" value="PKR89682.1"/>
    <property type="molecule type" value="Genomic_DNA"/>
</dbReference>
<name>A0A2N3LYI4_9HYPH</name>
<keyword evidence="4" id="KW-1185">Reference proteome</keyword>
<dbReference type="SUPFAM" id="SSF51182">
    <property type="entry name" value="RmlC-like cupins"/>
    <property type="match status" value="1"/>
</dbReference>
<dbReference type="InterPro" id="IPR014710">
    <property type="entry name" value="RmlC-like_jellyroll"/>
</dbReference>
<feature type="domain" description="Cupin type-2" evidence="2">
    <location>
        <begin position="48"/>
        <end position="120"/>
    </location>
</feature>
<dbReference type="PANTHER" id="PTHR35848:SF6">
    <property type="entry name" value="CUPIN TYPE-2 DOMAIN-CONTAINING PROTEIN"/>
    <property type="match status" value="1"/>
</dbReference>
<sequence length="171" mass="18992">MVPPRILNLAEVAFDPADDLDRTAPDGYDARFAAIGERLGARMLGYLLVETMPGCRAAPLHNHRCNEEMFLILEGEGTIRVGSERYPVRAGDVIACPPGGPETAHQIENTSDRPLRYLAVSTMVEPDVIDYPDSGKFLVKGRLPTGDGTRNERFRFIGRQETSLNYWDGEE</sequence>
<dbReference type="Pfam" id="PF07883">
    <property type="entry name" value="Cupin_2"/>
    <property type="match status" value="1"/>
</dbReference>
<dbReference type="PANTHER" id="PTHR35848">
    <property type="entry name" value="OXALATE-BINDING PROTEIN"/>
    <property type="match status" value="1"/>
</dbReference>
<dbReference type="GO" id="GO:0046872">
    <property type="term" value="F:metal ion binding"/>
    <property type="evidence" value="ECO:0007669"/>
    <property type="project" value="UniProtKB-KW"/>
</dbReference>
<keyword evidence="1" id="KW-0479">Metal-binding</keyword>
<protein>
    <submittedName>
        <fullName evidence="3">Cupin</fullName>
    </submittedName>
</protein>
<evidence type="ECO:0000313" key="4">
    <source>
        <dbReference type="Proteomes" id="UP000233491"/>
    </source>
</evidence>
<accession>A0A2N3LYI4</accession>
<evidence type="ECO:0000259" key="2">
    <source>
        <dbReference type="Pfam" id="PF07883"/>
    </source>
</evidence>
<dbReference type="OrthoDB" id="116921at2"/>
<dbReference type="Proteomes" id="UP000233491">
    <property type="component" value="Unassembled WGS sequence"/>
</dbReference>
<dbReference type="AlphaFoldDB" id="A0A2N3LYI4"/>
<dbReference type="InterPro" id="IPR051610">
    <property type="entry name" value="GPI/OXD"/>
</dbReference>